<dbReference type="SUPFAM" id="SSF51735">
    <property type="entry name" value="NAD(P)-binding Rossmann-fold domains"/>
    <property type="match status" value="1"/>
</dbReference>
<dbReference type="GO" id="GO:0016491">
    <property type="term" value="F:oxidoreductase activity"/>
    <property type="evidence" value="ECO:0007669"/>
    <property type="project" value="TreeGrafter"/>
</dbReference>
<gene>
    <name evidence="3" type="ORF">EKO27_g11499</name>
</gene>
<dbReference type="GO" id="GO:0005739">
    <property type="term" value="C:mitochondrion"/>
    <property type="evidence" value="ECO:0007669"/>
    <property type="project" value="TreeGrafter"/>
</dbReference>
<evidence type="ECO:0000259" key="2">
    <source>
        <dbReference type="Pfam" id="PF08240"/>
    </source>
</evidence>
<accession>A0A439CN95</accession>
<dbReference type="PANTHER" id="PTHR43677:SF4">
    <property type="entry name" value="QUINONE OXIDOREDUCTASE-LIKE PROTEIN 2"/>
    <property type="match status" value="1"/>
</dbReference>
<dbReference type="STRING" id="363999.A0A439CN95"/>
<dbReference type="SUPFAM" id="SSF50129">
    <property type="entry name" value="GroES-like"/>
    <property type="match status" value="1"/>
</dbReference>
<proteinExistence type="predicted"/>
<evidence type="ECO:0000313" key="3">
    <source>
        <dbReference type="EMBL" id="RWA03606.1"/>
    </source>
</evidence>
<dbReference type="InterPro" id="IPR013154">
    <property type="entry name" value="ADH-like_N"/>
</dbReference>
<dbReference type="PANTHER" id="PTHR43677">
    <property type="entry name" value="SHORT-CHAIN DEHYDROGENASE/REDUCTASE"/>
    <property type="match status" value="1"/>
</dbReference>
<dbReference type="EMBL" id="RYZI01000742">
    <property type="protein sequence ID" value="RWA03606.1"/>
    <property type="molecule type" value="Genomic_DNA"/>
</dbReference>
<organism evidence="3 4">
    <name type="scientific">Xylaria grammica</name>
    <dbReference type="NCBI Taxonomy" id="363999"/>
    <lineage>
        <taxon>Eukaryota</taxon>
        <taxon>Fungi</taxon>
        <taxon>Dikarya</taxon>
        <taxon>Ascomycota</taxon>
        <taxon>Pezizomycotina</taxon>
        <taxon>Sordariomycetes</taxon>
        <taxon>Xylariomycetidae</taxon>
        <taxon>Xylariales</taxon>
        <taxon>Xylariaceae</taxon>
        <taxon>Xylaria</taxon>
    </lineage>
</organism>
<sequence length="375" mass="38986">MASLPSTMRAIVQTAPGTATVESVPVPKVETGSALVKIEASLVHSNVANVFNASHAMFQLPYPTTPGSFGIGRVVAVGPDATTLREGQFVMVSAFIRSRDDPSVSIIRGVTAGWTPASQHLYKSLAGSGLFAEYVTAPLETIFRLDEARLFGSPEAGGLGYIPGELIVLPANAIVFAAMRKIALQPGERVVITPATGHYSTAAVDVAAALGARIVAASRNAAGLARLKETYPGVVETVQLTGDVQADSVGLAAFGPVDAVVDVSPPAATGAPNLAAALSSLRDGGRVALVGGREDETLPIPYFKAMINDWTIQGSYMYTREDLERVLRLAEAGLMKLGKKAGHVVQGVYGLDDLHAAIDKAVETAGPGSLIYIKP</sequence>
<dbReference type="AlphaFoldDB" id="A0A439CN95"/>
<protein>
    <recommendedName>
        <fullName evidence="5">Enoyl reductase (ER) domain-containing protein</fullName>
    </recommendedName>
</protein>
<keyword evidence="4" id="KW-1185">Reference proteome</keyword>
<evidence type="ECO:0000259" key="1">
    <source>
        <dbReference type="Pfam" id="PF00107"/>
    </source>
</evidence>
<dbReference type="InterPro" id="IPR051397">
    <property type="entry name" value="Zn-ADH-like_protein"/>
</dbReference>
<dbReference type="Proteomes" id="UP000286045">
    <property type="component" value="Unassembled WGS sequence"/>
</dbReference>
<dbReference type="Gene3D" id="3.40.50.720">
    <property type="entry name" value="NAD(P)-binding Rossmann-like Domain"/>
    <property type="match status" value="1"/>
</dbReference>
<dbReference type="Pfam" id="PF08240">
    <property type="entry name" value="ADH_N"/>
    <property type="match status" value="1"/>
</dbReference>
<dbReference type="InterPro" id="IPR036291">
    <property type="entry name" value="NAD(P)-bd_dom_sf"/>
</dbReference>
<feature type="domain" description="Alcohol dehydrogenase-like C-terminal" evidence="1">
    <location>
        <begin position="201"/>
        <end position="331"/>
    </location>
</feature>
<evidence type="ECO:0008006" key="5">
    <source>
        <dbReference type="Google" id="ProtNLM"/>
    </source>
</evidence>
<dbReference type="Gene3D" id="3.90.180.10">
    <property type="entry name" value="Medium-chain alcohol dehydrogenases, catalytic domain"/>
    <property type="match status" value="1"/>
</dbReference>
<dbReference type="Pfam" id="PF00107">
    <property type="entry name" value="ADH_zinc_N"/>
    <property type="match status" value="1"/>
</dbReference>
<dbReference type="CDD" id="cd05188">
    <property type="entry name" value="MDR"/>
    <property type="match status" value="1"/>
</dbReference>
<dbReference type="InterPro" id="IPR011032">
    <property type="entry name" value="GroES-like_sf"/>
</dbReference>
<reference evidence="3 4" key="1">
    <citation type="submission" date="2018-12" db="EMBL/GenBank/DDBJ databases">
        <title>Draft genome sequence of Xylaria grammica IHI A82.</title>
        <authorList>
            <person name="Buettner E."/>
            <person name="Kellner H."/>
        </authorList>
    </citation>
    <scope>NUCLEOTIDE SEQUENCE [LARGE SCALE GENOMIC DNA]</scope>
    <source>
        <strain evidence="3 4">IHI A82</strain>
    </source>
</reference>
<dbReference type="InterPro" id="IPR013149">
    <property type="entry name" value="ADH-like_C"/>
</dbReference>
<name>A0A439CN95_9PEZI</name>
<evidence type="ECO:0000313" key="4">
    <source>
        <dbReference type="Proteomes" id="UP000286045"/>
    </source>
</evidence>
<feature type="domain" description="Alcohol dehydrogenase-like N-terminal" evidence="2">
    <location>
        <begin position="32"/>
        <end position="145"/>
    </location>
</feature>
<comment type="caution">
    <text evidence="3">The sequence shown here is derived from an EMBL/GenBank/DDBJ whole genome shotgun (WGS) entry which is preliminary data.</text>
</comment>